<dbReference type="STRING" id="7260.B4NBB1"/>
<dbReference type="GO" id="GO:0042796">
    <property type="term" value="P:snRNA transcription by RNA polymerase III"/>
    <property type="evidence" value="ECO:0007669"/>
    <property type="project" value="EnsemblMetazoa"/>
</dbReference>
<dbReference type="GO" id="GO:0000978">
    <property type="term" value="F:RNA polymerase II cis-regulatory region sequence-specific DNA binding"/>
    <property type="evidence" value="ECO:0007669"/>
    <property type="project" value="EnsemblMetazoa"/>
</dbReference>
<dbReference type="InParanoid" id="B4NBB1"/>
<dbReference type="GO" id="GO:0065004">
    <property type="term" value="P:protein-DNA complex assembly"/>
    <property type="evidence" value="ECO:0007669"/>
    <property type="project" value="EnsemblMetazoa"/>
</dbReference>
<dbReference type="GO" id="GO:0001006">
    <property type="term" value="F:RNA polymerase III type 3 promoter sequence-specific DNA binding"/>
    <property type="evidence" value="ECO:0007669"/>
    <property type="project" value="EnsemblMetazoa"/>
</dbReference>
<dbReference type="OMA" id="IYNKQPT"/>
<dbReference type="GO" id="GO:0042795">
    <property type="term" value="P:snRNA transcription by RNA polymerase II"/>
    <property type="evidence" value="ECO:0007669"/>
    <property type="project" value="EnsemblMetazoa"/>
</dbReference>
<dbReference type="KEGG" id="dwi:6647244"/>
<sequence length="341" mass="39408">MELNVYHDCWQLVQRFHRLAEELQHAEFELFCRCWRELQMQHIYSAQTNHIEVVSTTLSALHVGKRVACSCRPNGQEFQASRAQRYAGIYLLYVIYNKQPTQNFAKIEVSPSTWDTLTRYFRELEKEENPRKDTMQACYIFTNLYQHQAFRFTALDYAQGLDNLISYDRLESIVGSKGYKQPIRPAHGQIGLEEDLNELRDLYRASGPFCQLEVAYNKQKHELAKHNNGALPPTQIFSQLRETFDEISHLLGDQNEEPCSSSAISQSVGQGVVRQRVRHKAMYGAEDAKTESSLENSDDLSQTMLAQRRMSSATIFVRQLPMEVAQEYQRGEDSDDEEADS</sequence>
<evidence type="ECO:0000313" key="1">
    <source>
        <dbReference type="EMBL" id="EDW81075.1"/>
    </source>
</evidence>
<keyword evidence="2" id="KW-1185">Reference proteome</keyword>
<dbReference type="AlphaFoldDB" id="B4NBB1"/>
<dbReference type="GO" id="GO:0019185">
    <property type="term" value="C:snRNA-activating protein complex"/>
    <property type="evidence" value="ECO:0007669"/>
    <property type="project" value="EnsemblMetazoa"/>
</dbReference>
<protein>
    <recommendedName>
        <fullName evidence="3">snRNA-activating protein complex subunit 1</fullName>
    </recommendedName>
</protein>
<dbReference type="Proteomes" id="UP000007798">
    <property type="component" value="Unassembled WGS sequence"/>
</dbReference>
<organism evidence="1 2">
    <name type="scientific">Drosophila willistoni</name>
    <name type="common">Fruit fly</name>
    <dbReference type="NCBI Taxonomy" id="7260"/>
    <lineage>
        <taxon>Eukaryota</taxon>
        <taxon>Metazoa</taxon>
        <taxon>Ecdysozoa</taxon>
        <taxon>Arthropoda</taxon>
        <taxon>Hexapoda</taxon>
        <taxon>Insecta</taxon>
        <taxon>Pterygota</taxon>
        <taxon>Neoptera</taxon>
        <taxon>Endopterygota</taxon>
        <taxon>Diptera</taxon>
        <taxon>Brachycera</taxon>
        <taxon>Muscomorpha</taxon>
        <taxon>Ephydroidea</taxon>
        <taxon>Drosophilidae</taxon>
        <taxon>Drosophila</taxon>
        <taxon>Sophophora</taxon>
    </lineage>
</organism>
<dbReference type="GO" id="GO:0001046">
    <property type="term" value="F:core promoter sequence-specific DNA binding"/>
    <property type="evidence" value="ECO:0007669"/>
    <property type="project" value="EnsemblMetazoa"/>
</dbReference>
<dbReference type="PANTHER" id="PTHR15131">
    <property type="entry name" value="SMALL NUCLEAR RNA ACTIVATING COMPLEX, POLYPEPTIDE 1"/>
    <property type="match status" value="1"/>
</dbReference>
<gene>
    <name evidence="1" type="primary">Dwil\GK19206</name>
    <name evidence="1" type="ORF">Dwil_GK19206</name>
</gene>
<dbReference type="OrthoDB" id="20127at2759"/>
<dbReference type="GO" id="GO:0003681">
    <property type="term" value="F:bent DNA binding"/>
    <property type="evidence" value="ECO:0007669"/>
    <property type="project" value="EnsemblMetazoa"/>
</dbReference>
<evidence type="ECO:0000313" key="2">
    <source>
        <dbReference type="Proteomes" id="UP000007798"/>
    </source>
</evidence>
<dbReference type="EMBL" id="CH964232">
    <property type="protein sequence ID" value="EDW81075.1"/>
    <property type="molecule type" value="Genomic_DNA"/>
</dbReference>
<dbReference type="eggNOG" id="KOG4746">
    <property type="taxonomic scope" value="Eukaryota"/>
</dbReference>
<evidence type="ECO:0008006" key="3">
    <source>
        <dbReference type="Google" id="ProtNLM"/>
    </source>
</evidence>
<dbReference type="Pfam" id="PF09808">
    <property type="entry name" value="SNAPC1"/>
    <property type="match status" value="1"/>
</dbReference>
<reference evidence="1 2" key="1">
    <citation type="journal article" date="2007" name="Nature">
        <title>Evolution of genes and genomes on the Drosophila phylogeny.</title>
        <authorList>
            <consortium name="Drosophila 12 Genomes Consortium"/>
            <person name="Clark A.G."/>
            <person name="Eisen M.B."/>
            <person name="Smith D.R."/>
            <person name="Bergman C.M."/>
            <person name="Oliver B."/>
            <person name="Markow T.A."/>
            <person name="Kaufman T.C."/>
            <person name="Kellis M."/>
            <person name="Gelbart W."/>
            <person name="Iyer V.N."/>
            <person name="Pollard D.A."/>
            <person name="Sackton T.B."/>
            <person name="Larracuente A.M."/>
            <person name="Singh N.D."/>
            <person name="Abad J.P."/>
            <person name="Abt D.N."/>
            <person name="Adryan B."/>
            <person name="Aguade M."/>
            <person name="Akashi H."/>
            <person name="Anderson W.W."/>
            <person name="Aquadro C.F."/>
            <person name="Ardell D.H."/>
            <person name="Arguello R."/>
            <person name="Artieri C.G."/>
            <person name="Barbash D.A."/>
            <person name="Barker D."/>
            <person name="Barsanti P."/>
            <person name="Batterham P."/>
            <person name="Batzoglou S."/>
            <person name="Begun D."/>
            <person name="Bhutkar A."/>
            <person name="Blanco E."/>
            <person name="Bosak S.A."/>
            <person name="Bradley R.K."/>
            <person name="Brand A.D."/>
            <person name="Brent M.R."/>
            <person name="Brooks A.N."/>
            <person name="Brown R.H."/>
            <person name="Butlin R.K."/>
            <person name="Caggese C."/>
            <person name="Calvi B.R."/>
            <person name="Bernardo de Carvalho A."/>
            <person name="Caspi A."/>
            <person name="Castrezana S."/>
            <person name="Celniker S.E."/>
            <person name="Chang J.L."/>
            <person name="Chapple C."/>
            <person name="Chatterji S."/>
            <person name="Chinwalla A."/>
            <person name="Civetta A."/>
            <person name="Clifton S.W."/>
            <person name="Comeron J.M."/>
            <person name="Costello J.C."/>
            <person name="Coyne J.A."/>
            <person name="Daub J."/>
            <person name="David R.G."/>
            <person name="Delcher A.L."/>
            <person name="Delehaunty K."/>
            <person name="Do C.B."/>
            <person name="Ebling H."/>
            <person name="Edwards K."/>
            <person name="Eickbush T."/>
            <person name="Evans J.D."/>
            <person name="Filipski A."/>
            <person name="Findeiss S."/>
            <person name="Freyhult E."/>
            <person name="Fulton L."/>
            <person name="Fulton R."/>
            <person name="Garcia A.C."/>
            <person name="Gardiner A."/>
            <person name="Garfield D.A."/>
            <person name="Garvin B.E."/>
            <person name="Gibson G."/>
            <person name="Gilbert D."/>
            <person name="Gnerre S."/>
            <person name="Godfrey J."/>
            <person name="Good R."/>
            <person name="Gotea V."/>
            <person name="Gravely B."/>
            <person name="Greenberg A.J."/>
            <person name="Griffiths-Jones S."/>
            <person name="Gross S."/>
            <person name="Guigo R."/>
            <person name="Gustafson E.A."/>
            <person name="Haerty W."/>
            <person name="Hahn M.W."/>
            <person name="Halligan D.L."/>
            <person name="Halpern A.L."/>
            <person name="Halter G.M."/>
            <person name="Han M.V."/>
            <person name="Heger A."/>
            <person name="Hillier L."/>
            <person name="Hinrichs A.S."/>
            <person name="Holmes I."/>
            <person name="Hoskins R.A."/>
            <person name="Hubisz M.J."/>
            <person name="Hultmark D."/>
            <person name="Huntley M.A."/>
            <person name="Jaffe D.B."/>
            <person name="Jagadeeshan S."/>
            <person name="Jeck W.R."/>
            <person name="Johnson J."/>
            <person name="Jones C.D."/>
            <person name="Jordan W.C."/>
            <person name="Karpen G.H."/>
            <person name="Kataoka E."/>
            <person name="Keightley P.D."/>
            <person name="Kheradpour P."/>
            <person name="Kirkness E.F."/>
            <person name="Koerich L.B."/>
            <person name="Kristiansen K."/>
            <person name="Kudrna D."/>
            <person name="Kulathinal R.J."/>
            <person name="Kumar S."/>
            <person name="Kwok R."/>
            <person name="Lander E."/>
            <person name="Langley C.H."/>
            <person name="Lapoint R."/>
            <person name="Lazzaro B.P."/>
            <person name="Lee S.J."/>
            <person name="Levesque L."/>
            <person name="Li R."/>
            <person name="Lin C.F."/>
            <person name="Lin M.F."/>
            <person name="Lindblad-Toh K."/>
            <person name="Llopart A."/>
            <person name="Long M."/>
            <person name="Low L."/>
            <person name="Lozovsky E."/>
            <person name="Lu J."/>
            <person name="Luo M."/>
            <person name="Machado C.A."/>
            <person name="Makalowski W."/>
            <person name="Marzo M."/>
            <person name="Matsuda M."/>
            <person name="Matzkin L."/>
            <person name="McAllister B."/>
            <person name="McBride C.S."/>
            <person name="McKernan B."/>
            <person name="McKernan K."/>
            <person name="Mendez-Lago M."/>
            <person name="Minx P."/>
            <person name="Mollenhauer M.U."/>
            <person name="Montooth K."/>
            <person name="Mount S.M."/>
            <person name="Mu X."/>
            <person name="Myers E."/>
            <person name="Negre B."/>
            <person name="Newfeld S."/>
            <person name="Nielsen R."/>
            <person name="Noor M.A."/>
            <person name="O'Grady P."/>
            <person name="Pachter L."/>
            <person name="Papaceit M."/>
            <person name="Parisi M.J."/>
            <person name="Parisi M."/>
            <person name="Parts L."/>
            <person name="Pedersen J.S."/>
            <person name="Pesole G."/>
            <person name="Phillippy A.M."/>
            <person name="Ponting C.P."/>
            <person name="Pop M."/>
            <person name="Porcelli D."/>
            <person name="Powell J.R."/>
            <person name="Prohaska S."/>
            <person name="Pruitt K."/>
            <person name="Puig M."/>
            <person name="Quesneville H."/>
            <person name="Ram K.R."/>
            <person name="Rand D."/>
            <person name="Rasmussen M.D."/>
            <person name="Reed L.K."/>
            <person name="Reenan R."/>
            <person name="Reily A."/>
            <person name="Remington K.A."/>
            <person name="Rieger T.T."/>
            <person name="Ritchie M.G."/>
            <person name="Robin C."/>
            <person name="Rogers Y.H."/>
            <person name="Rohde C."/>
            <person name="Rozas J."/>
            <person name="Rubenfield M.J."/>
            <person name="Ruiz A."/>
            <person name="Russo S."/>
            <person name="Salzberg S.L."/>
            <person name="Sanchez-Gracia A."/>
            <person name="Saranga D.J."/>
            <person name="Sato H."/>
            <person name="Schaeffer S.W."/>
            <person name="Schatz M.C."/>
            <person name="Schlenke T."/>
            <person name="Schwartz R."/>
            <person name="Segarra C."/>
            <person name="Singh R.S."/>
            <person name="Sirot L."/>
            <person name="Sirota M."/>
            <person name="Sisneros N.B."/>
            <person name="Smith C.D."/>
            <person name="Smith T.F."/>
            <person name="Spieth J."/>
            <person name="Stage D.E."/>
            <person name="Stark A."/>
            <person name="Stephan W."/>
            <person name="Strausberg R.L."/>
            <person name="Strempel S."/>
            <person name="Sturgill D."/>
            <person name="Sutton G."/>
            <person name="Sutton G.G."/>
            <person name="Tao W."/>
            <person name="Teichmann S."/>
            <person name="Tobari Y.N."/>
            <person name="Tomimura Y."/>
            <person name="Tsolas J.M."/>
            <person name="Valente V.L."/>
            <person name="Venter E."/>
            <person name="Venter J.C."/>
            <person name="Vicario S."/>
            <person name="Vieira F.G."/>
            <person name="Vilella A.J."/>
            <person name="Villasante A."/>
            <person name="Walenz B."/>
            <person name="Wang J."/>
            <person name="Wasserman M."/>
            <person name="Watts T."/>
            <person name="Wilson D."/>
            <person name="Wilson R.K."/>
            <person name="Wing R.A."/>
            <person name="Wolfner M.F."/>
            <person name="Wong A."/>
            <person name="Wong G.K."/>
            <person name="Wu C.I."/>
            <person name="Wu G."/>
            <person name="Yamamoto D."/>
            <person name="Yang H.P."/>
            <person name="Yang S.P."/>
            <person name="Yorke J.A."/>
            <person name="Yoshida K."/>
            <person name="Zdobnov E."/>
            <person name="Zhang P."/>
            <person name="Zhang Y."/>
            <person name="Zimin A.V."/>
            <person name="Baldwin J."/>
            <person name="Abdouelleil A."/>
            <person name="Abdulkadir J."/>
            <person name="Abebe A."/>
            <person name="Abera B."/>
            <person name="Abreu J."/>
            <person name="Acer S.C."/>
            <person name="Aftuck L."/>
            <person name="Alexander A."/>
            <person name="An P."/>
            <person name="Anderson E."/>
            <person name="Anderson S."/>
            <person name="Arachi H."/>
            <person name="Azer M."/>
            <person name="Bachantsang P."/>
            <person name="Barry A."/>
            <person name="Bayul T."/>
            <person name="Berlin A."/>
            <person name="Bessette D."/>
            <person name="Bloom T."/>
            <person name="Blye J."/>
            <person name="Boguslavskiy L."/>
            <person name="Bonnet C."/>
            <person name="Boukhgalter B."/>
            <person name="Bourzgui I."/>
            <person name="Brown A."/>
            <person name="Cahill P."/>
            <person name="Channer S."/>
            <person name="Cheshatsang Y."/>
            <person name="Chuda L."/>
            <person name="Citroen M."/>
            <person name="Collymore A."/>
            <person name="Cooke P."/>
            <person name="Costello M."/>
            <person name="D'Aco K."/>
            <person name="Daza R."/>
            <person name="De Haan G."/>
            <person name="DeGray S."/>
            <person name="DeMaso C."/>
            <person name="Dhargay N."/>
            <person name="Dooley K."/>
            <person name="Dooley E."/>
            <person name="Doricent M."/>
            <person name="Dorje P."/>
            <person name="Dorjee K."/>
            <person name="Dupes A."/>
            <person name="Elong R."/>
            <person name="Falk J."/>
            <person name="Farina A."/>
            <person name="Faro S."/>
            <person name="Ferguson D."/>
            <person name="Fisher S."/>
            <person name="Foley C.D."/>
            <person name="Franke A."/>
            <person name="Friedrich D."/>
            <person name="Gadbois L."/>
            <person name="Gearin G."/>
            <person name="Gearin C.R."/>
            <person name="Giannoukos G."/>
            <person name="Goode T."/>
            <person name="Graham J."/>
            <person name="Grandbois E."/>
            <person name="Grewal S."/>
            <person name="Gyaltsen K."/>
            <person name="Hafez N."/>
            <person name="Hagos B."/>
            <person name="Hall J."/>
            <person name="Henson C."/>
            <person name="Hollinger A."/>
            <person name="Honan T."/>
            <person name="Huard M.D."/>
            <person name="Hughes L."/>
            <person name="Hurhula B."/>
            <person name="Husby M.E."/>
            <person name="Kamat A."/>
            <person name="Kanga B."/>
            <person name="Kashin S."/>
            <person name="Khazanovich D."/>
            <person name="Kisner P."/>
            <person name="Lance K."/>
            <person name="Lara M."/>
            <person name="Lee W."/>
            <person name="Lennon N."/>
            <person name="Letendre F."/>
            <person name="LeVine R."/>
            <person name="Lipovsky A."/>
            <person name="Liu X."/>
            <person name="Liu J."/>
            <person name="Liu S."/>
            <person name="Lokyitsang T."/>
            <person name="Lokyitsang Y."/>
            <person name="Lubonja R."/>
            <person name="Lui A."/>
            <person name="MacDonald P."/>
            <person name="Magnisalis V."/>
            <person name="Maru K."/>
            <person name="Matthews C."/>
            <person name="McCusker W."/>
            <person name="McDonough S."/>
            <person name="Mehta T."/>
            <person name="Meldrim J."/>
            <person name="Meneus L."/>
            <person name="Mihai O."/>
            <person name="Mihalev A."/>
            <person name="Mihova T."/>
            <person name="Mittelman R."/>
            <person name="Mlenga V."/>
            <person name="Montmayeur A."/>
            <person name="Mulrain L."/>
            <person name="Navidi A."/>
            <person name="Naylor J."/>
            <person name="Negash T."/>
            <person name="Nguyen T."/>
            <person name="Nguyen N."/>
            <person name="Nicol R."/>
            <person name="Norbu C."/>
            <person name="Norbu N."/>
            <person name="Novod N."/>
            <person name="O'Neill B."/>
            <person name="Osman S."/>
            <person name="Markiewicz E."/>
            <person name="Oyono O.L."/>
            <person name="Patti C."/>
            <person name="Phunkhang P."/>
            <person name="Pierre F."/>
            <person name="Priest M."/>
            <person name="Raghuraman S."/>
            <person name="Rege F."/>
            <person name="Reyes R."/>
            <person name="Rise C."/>
            <person name="Rogov P."/>
            <person name="Ross K."/>
            <person name="Ryan E."/>
            <person name="Settipalli S."/>
            <person name="Shea T."/>
            <person name="Sherpa N."/>
            <person name="Shi L."/>
            <person name="Shih D."/>
            <person name="Sparrow T."/>
            <person name="Spaulding J."/>
            <person name="Stalker J."/>
            <person name="Stange-Thomann N."/>
            <person name="Stavropoulos S."/>
            <person name="Stone C."/>
            <person name="Strader C."/>
            <person name="Tesfaye S."/>
            <person name="Thomson T."/>
            <person name="Thoulutsang Y."/>
            <person name="Thoulutsang D."/>
            <person name="Topham K."/>
            <person name="Topping I."/>
            <person name="Tsamla T."/>
            <person name="Vassiliev H."/>
            <person name="Vo A."/>
            <person name="Wangchuk T."/>
            <person name="Wangdi T."/>
            <person name="Weiand M."/>
            <person name="Wilkinson J."/>
            <person name="Wilson A."/>
            <person name="Yadav S."/>
            <person name="Young G."/>
            <person name="Yu Q."/>
            <person name="Zembek L."/>
            <person name="Zhong D."/>
            <person name="Zimmer A."/>
            <person name="Zwirko Z."/>
            <person name="Jaffe D.B."/>
            <person name="Alvarez P."/>
            <person name="Brockman W."/>
            <person name="Butler J."/>
            <person name="Chin C."/>
            <person name="Gnerre S."/>
            <person name="Grabherr M."/>
            <person name="Kleber M."/>
            <person name="Mauceli E."/>
            <person name="MacCallum I."/>
        </authorList>
    </citation>
    <scope>NUCLEOTIDE SEQUENCE [LARGE SCALE GENOMIC DNA]</scope>
    <source>
        <strain evidence="2">Tucson 14030-0811.24</strain>
    </source>
</reference>
<dbReference type="FunCoup" id="B4NBB1">
    <property type="interactions" value="3"/>
</dbReference>
<dbReference type="PANTHER" id="PTHR15131:SF3">
    <property type="entry name" value="SNRNA-ACTIVATING PROTEIN COMPLEX SUBUNIT 1"/>
    <property type="match status" value="1"/>
</dbReference>
<proteinExistence type="predicted"/>
<dbReference type="HOGENOM" id="CLU_073429_0_0_1"/>
<name>B4NBB1_DROWI</name>
<accession>B4NBB1</accession>
<dbReference type="PhylomeDB" id="B4NBB1"/>
<dbReference type="InterPro" id="IPR019188">
    <property type="entry name" value="SNAPC1"/>
</dbReference>